<dbReference type="PANTHER" id="PTHR39081:SF1">
    <property type="entry name" value="MUT7-C RNASE DOMAIN-CONTAINING PROTEIN"/>
    <property type="match status" value="1"/>
</dbReference>
<evidence type="ECO:0000313" key="2">
    <source>
        <dbReference type="EMBL" id="MBW4668663.1"/>
    </source>
</evidence>
<gene>
    <name evidence="2" type="ORF">KME60_14850</name>
</gene>
<dbReference type="PANTHER" id="PTHR39081">
    <property type="entry name" value="MUT7-C DOMAIN-CONTAINING PROTEIN"/>
    <property type="match status" value="1"/>
</dbReference>
<reference evidence="2" key="1">
    <citation type="submission" date="2021-05" db="EMBL/GenBank/DDBJ databases">
        <authorList>
            <person name="Pietrasiak N."/>
            <person name="Ward R."/>
            <person name="Stajich J.E."/>
            <person name="Kurbessoian T."/>
        </authorList>
    </citation>
    <scope>NUCLEOTIDE SEQUENCE</scope>
    <source>
        <strain evidence="2">GSE-NOS-MK-12-04C</strain>
    </source>
</reference>
<dbReference type="EMBL" id="JAHHGZ010000014">
    <property type="protein sequence ID" value="MBW4668663.1"/>
    <property type="molecule type" value="Genomic_DNA"/>
</dbReference>
<evidence type="ECO:0000313" key="3">
    <source>
        <dbReference type="Proteomes" id="UP000729701"/>
    </source>
</evidence>
<proteinExistence type="predicted"/>
<reference evidence="2" key="2">
    <citation type="journal article" date="2022" name="Microbiol. Resour. Announc.">
        <title>Metagenome Sequencing to Explore Phylogenomics of Terrestrial Cyanobacteria.</title>
        <authorList>
            <person name="Ward R.D."/>
            <person name="Stajich J.E."/>
            <person name="Johansen J.R."/>
            <person name="Huntemann M."/>
            <person name="Clum A."/>
            <person name="Foster B."/>
            <person name="Foster B."/>
            <person name="Roux S."/>
            <person name="Palaniappan K."/>
            <person name="Varghese N."/>
            <person name="Mukherjee S."/>
            <person name="Reddy T.B.K."/>
            <person name="Daum C."/>
            <person name="Copeland A."/>
            <person name="Chen I.A."/>
            <person name="Ivanova N.N."/>
            <person name="Kyrpides N.C."/>
            <person name="Shapiro N."/>
            <person name="Eloe-Fadrosh E.A."/>
            <person name="Pietrasiak N."/>
        </authorList>
    </citation>
    <scope>NUCLEOTIDE SEQUENCE</scope>
    <source>
        <strain evidence="2">GSE-NOS-MK-12-04C</strain>
    </source>
</reference>
<dbReference type="Pfam" id="PF01927">
    <property type="entry name" value="Mut7-C"/>
    <property type="match status" value="1"/>
</dbReference>
<name>A0A951QPB3_9CYAN</name>
<dbReference type="AlphaFoldDB" id="A0A951QPB3"/>
<dbReference type="Proteomes" id="UP000729701">
    <property type="component" value="Unassembled WGS sequence"/>
</dbReference>
<accession>A0A951QPB3</accession>
<comment type="caution">
    <text evidence="2">The sequence shown here is derived from an EMBL/GenBank/DDBJ whole genome shotgun (WGS) entry which is preliminary data.</text>
</comment>
<organism evidence="2 3">
    <name type="scientific">Cyanomargarita calcarea GSE-NOS-MK-12-04C</name>
    <dbReference type="NCBI Taxonomy" id="2839659"/>
    <lineage>
        <taxon>Bacteria</taxon>
        <taxon>Bacillati</taxon>
        <taxon>Cyanobacteriota</taxon>
        <taxon>Cyanophyceae</taxon>
        <taxon>Nostocales</taxon>
        <taxon>Cyanomargaritaceae</taxon>
        <taxon>Cyanomargarita</taxon>
    </lineage>
</organism>
<evidence type="ECO:0000259" key="1">
    <source>
        <dbReference type="Pfam" id="PF01927"/>
    </source>
</evidence>
<sequence length="112" mass="13366">MDVQYGYYVRQTDPPQQVPEVMQRFDLFKLVSPFQRCLRCNGLLEPVAKESIIDQLPETVRCLRQPSLREPQSGTKMVSHNQEFRRCEDCPQIYWKGSHYERLQQYIDKVLD</sequence>
<protein>
    <submittedName>
        <fullName evidence="2">Mut7-C RNAse domain-containing protein</fullName>
    </submittedName>
</protein>
<dbReference type="InterPro" id="IPR002782">
    <property type="entry name" value="Mut7-C_RNAse_dom"/>
</dbReference>
<feature type="domain" description="Mut7-C RNAse" evidence="1">
    <location>
        <begin position="4"/>
        <end position="106"/>
    </location>
</feature>